<comment type="caution">
    <text evidence="1">The sequence shown here is derived from an EMBL/GenBank/DDBJ whole genome shotgun (WGS) entry which is preliminary data.</text>
</comment>
<dbReference type="EMBL" id="JASCZI010031822">
    <property type="protein sequence ID" value="MED6127494.1"/>
    <property type="molecule type" value="Genomic_DNA"/>
</dbReference>
<accession>A0ABU6RU70</accession>
<sequence length="227" mass="25527">MALEFGTFAEIFELNGFFRVEAVSQPVQATLKPAPDFGTIHPRLSVAITSTPELRLIHRLRLPEALFILYISIPLLRFLSLQERSSSDKGHESPPIWLNEVTCNHNPQAMETGRKGDSKLEDVLGAMGMEVVLGCSIWSGGIAYVCVSLESRFEKNLENSAVAVHYRESNLYYTESTLWAFVWNKNEFLSVESRFVSIANGFTIGQRPNPTFLCLREPTLTLQSRLS</sequence>
<organism evidence="1 2">
    <name type="scientific">Stylosanthes scabra</name>
    <dbReference type="NCBI Taxonomy" id="79078"/>
    <lineage>
        <taxon>Eukaryota</taxon>
        <taxon>Viridiplantae</taxon>
        <taxon>Streptophyta</taxon>
        <taxon>Embryophyta</taxon>
        <taxon>Tracheophyta</taxon>
        <taxon>Spermatophyta</taxon>
        <taxon>Magnoliopsida</taxon>
        <taxon>eudicotyledons</taxon>
        <taxon>Gunneridae</taxon>
        <taxon>Pentapetalae</taxon>
        <taxon>rosids</taxon>
        <taxon>fabids</taxon>
        <taxon>Fabales</taxon>
        <taxon>Fabaceae</taxon>
        <taxon>Papilionoideae</taxon>
        <taxon>50 kb inversion clade</taxon>
        <taxon>dalbergioids sensu lato</taxon>
        <taxon>Dalbergieae</taxon>
        <taxon>Pterocarpus clade</taxon>
        <taxon>Stylosanthes</taxon>
    </lineage>
</organism>
<name>A0ABU6RU70_9FABA</name>
<reference evidence="1 2" key="1">
    <citation type="journal article" date="2023" name="Plants (Basel)">
        <title>Bridging the Gap: Combining Genomics and Transcriptomics Approaches to Understand Stylosanthes scabra, an Orphan Legume from the Brazilian Caatinga.</title>
        <authorList>
            <person name="Ferreira-Neto J.R.C."/>
            <person name="da Silva M.D."/>
            <person name="Binneck E."/>
            <person name="de Melo N.F."/>
            <person name="da Silva R.H."/>
            <person name="de Melo A.L.T.M."/>
            <person name="Pandolfi V."/>
            <person name="Bustamante F.O."/>
            <person name="Brasileiro-Vidal A.C."/>
            <person name="Benko-Iseppon A.M."/>
        </authorList>
    </citation>
    <scope>NUCLEOTIDE SEQUENCE [LARGE SCALE GENOMIC DNA]</scope>
    <source>
        <tissue evidence="1">Leaves</tissue>
    </source>
</reference>
<protein>
    <submittedName>
        <fullName evidence="1">Uncharacterized protein</fullName>
    </submittedName>
</protein>
<evidence type="ECO:0000313" key="1">
    <source>
        <dbReference type="EMBL" id="MED6127494.1"/>
    </source>
</evidence>
<keyword evidence="2" id="KW-1185">Reference proteome</keyword>
<dbReference type="Proteomes" id="UP001341840">
    <property type="component" value="Unassembled WGS sequence"/>
</dbReference>
<gene>
    <name evidence="1" type="ORF">PIB30_088584</name>
</gene>
<evidence type="ECO:0000313" key="2">
    <source>
        <dbReference type="Proteomes" id="UP001341840"/>
    </source>
</evidence>
<proteinExistence type="predicted"/>